<gene>
    <name evidence="1" type="ORF">GCM10009844_09390</name>
</gene>
<name>A0ABN2ZCU9_9ACTN</name>
<evidence type="ECO:0000313" key="1">
    <source>
        <dbReference type="EMBL" id="GAA2140075.1"/>
    </source>
</evidence>
<evidence type="ECO:0000313" key="2">
    <source>
        <dbReference type="Proteomes" id="UP001501771"/>
    </source>
</evidence>
<dbReference type="EMBL" id="BAAAQR010000002">
    <property type="protein sequence ID" value="GAA2140075.1"/>
    <property type="molecule type" value="Genomic_DNA"/>
</dbReference>
<proteinExistence type="predicted"/>
<dbReference type="Proteomes" id="UP001501771">
    <property type="component" value="Unassembled WGS sequence"/>
</dbReference>
<organism evidence="1 2">
    <name type="scientific">Nocardioides koreensis</name>
    <dbReference type="NCBI Taxonomy" id="433651"/>
    <lineage>
        <taxon>Bacteria</taxon>
        <taxon>Bacillati</taxon>
        <taxon>Actinomycetota</taxon>
        <taxon>Actinomycetes</taxon>
        <taxon>Propionibacteriales</taxon>
        <taxon>Nocardioidaceae</taxon>
        <taxon>Nocardioides</taxon>
    </lineage>
</organism>
<comment type="caution">
    <text evidence="1">The sequence shown here is derived from an EMBL/GenBank/DDBJ whole genome shotgun (WGS) entry which is preliminary data.</text>
</comment>
<sequence length="51" mass="5400">MNTERHAWYANQAVALAERRTPPVCGCGQDLDACAGTHCPRCGTSLTSHAA</sequence>
<protein>
    <submittedName>
        <fullName evidence="1">Uncharacterized protein</fullName>
    </submittedName>
</protein>
<dbReference type="RefSeq" id="WP_344148343.1">
    <property type="nucleotide sequence ID" value="NZ_BAAAQR010000002.1"/>
</dbReference>
<keyword evidence="2" id="KW-1185">Reference proteome</keyword>
<reference evidence="1 2" key="1">
    <citation type="journal article" date="2019" name="Int. J. Syst. Evol. Microbiol.">
        <title>The Global Catalogue of Microorganisms (GCM) 10K type strain sequencing project: providing services to taxonomists for standard genome sequencing and annotation.</title>
        <authorList>
            <consortium name="The Broad Institute Genomics Platform"/>
            <consortium name="The Broad Institute Genome Sequencing Center for Infectious Disease"/>
            <person name="Wu L."/>
            <person name="Ma J."/>
        </authorList>
    </citation>
    <scope>NUCLEOTIDE SEQUENCE [LARGE SCALE GENOMIC DNA]</scope>
    <source>
        <strain evidence="1 2">JCM 16022</strain>
    </source>
</reference>
<accession>A0ABN2ZCU9</accession>